<gene>
    <name evidence="5" type="ORF">IC621_25610</name>
</gene>
<evidence type="ECO:0000256" key="1">
    <source>
        <dbReference type="ARBA" id="ARBA00006284"/>
    </source>
</evidence>
<protein>
    <submittedName>
        <fullName evidence="5">Glycerate kinase</fullName>
    </submittedName>
</protein>
<dbReference type="RefSeq" id="WP_191162836.1">
    <property type="nucleotide sequence ID" value="NZ_JACXAI010000063.1"/>
</dbReference>
<comment type="similarity">
    <text evidence="1 4">Belongs to the glycerate kinase type-1 family.</text>
</comment>
<keyword evidence="3 4" id="KW-0418">Kinase</keyword>
<sequence length="398" mass="41903">MKILLVPSGFKESLGAQQVANCMKKGILNVLPHADIVSVPLVDGGEGFTEAMVKWTNGSLHDVVVTGPINQKVAASIGFLGHSTERTAVIEMAAAAGLKLVPRAQRNPVKTTSFGVGELIKAALDMGAERILLGCGDSGINDGGIGMAEALGVRFFDKNLLRIDAKKGAAVLKKISSIDISARDERLGNIPIDVACNWHNVLCGSNGVARVFGPQKGATERQIFELESGLEHYAALIKEAVGCCVRKMPGGGASGGLGAGLHGLIGATLHSRYDVIMKYMDIDEYLQETDLVFTAEGSIDFQTPRGKIPAEVASKAKAYGKPVIAIAGTIGKGASINYHHGIDVFTSILQSPSSLEQAMEKTEDWVMECTEASMRTVLVGLELAASVPFPFTNGGKVS</sequence>
<dbReference type="EMBL" id="JACXAI010000063">
    <property type="protein sequence ID" value="MBD1383556.1"/>
    <property type="molecule type" value="Genomic_DNA"/>
</dbReference>
<evidence type="ECO:0000256" key="3">
    <source>
        <dbReference type="ARBA" id="ARBA00022777"/>
    </source>
</evidence>
<dbReference type="Pfam" id="PF02595">
    <property type="entry name" value="Gly_kinase"/>
    <property type="match status" value="1"/>
</dbReference>
<comment type="caution">
    <text evidence="5">The sequence shown here is derived from an EMBL/GenBank/DDBJ whole genome shotgun (WGS) entry which is preliminary data.</text>
</comment>
<dbReference type="InterPro" id="IPR018197">
    <property type="entry name" value="Glycerate_kinase_RE-like"/>
</dbReference>
<name>A0A926NTB3_9BACI</name>
<dbReference type="InterPro" id="IPR004381">
    <property type="entry name" value="Glycerate_kinase"/>
</dbReference>
<dbReference type="InterPro" id="IPR036129">
    <property type="entry name" value="Glycerate_kinase_sf"/>
</dbReference>
<dbReference type="PANTHER" id="PTHR21599:SF0">
    <property type="entry name" value="GLYCERATE KINASE"/>
    <property type="match status" value="1"/>
</dbReference>
<dbReference type="PIRSF" id="PIRSF006078">
    <property type="entry name" value="GlxK"/>
    <property type="match status" value="1"/>
</dbReference>
<organism evidence="5 6">
    <name type="scientific">Metabacillus arenae</name>
    <dbReference type="NCBI Taxonomy" id="2771434"/>
    <lineage>
        <taxon>Bacteria</taxon>
        <taxon>Bacillati</taxon>
        <taxon>Bacillota</taxon>
        <taxon>Bacilli</taxon>
        <taxon>Bacillales</taxon>
        <taxon>Bacillaceae</taxon>
        <taxon>Metabacillus</taxon>
    </lineage>
</organism>
<keyword evidence="2 4" id="KW-0808">Transferase</keyword>
<dbReference type="PANTHER" id="PTHR21599">
    <property type="entry name" value="GLYCERATE KINASE"/>
    <property type="match status" value="1"/>
</dbReference>
<keyword evidence="6" id="KW-1185">Reference proteome</keyword>
<accession>A0A926NTB3</accession>
<evidence type="ECO:0000256" key="2">
    <source>
        <dbReference type="ARBA" id="ARBA00022679"/>
    </source>
</evidence>
<dbReference type="GO" id="GO:0008887">
    <property type="term" value="F:glycerate kinase activity"/>
    <property type="evidence" value="ECO:0007669"/>
    <property type="project" value="UniProtKB-UniRule"/>
</dbReference>
<dbReference type="AlphaFoldDB" id="A0A926NTB3"/>
<dbReference type="Gene3D" id="3.90.1510.10">
    <property type="entry name" value="Glycerate kinase, domain 2"/>
    <property type="match status" value="1"/>
</dbReference>
<dbReference type="GO" id="GO:0031388">
    <property type="term" value="P:organic acid phosphorylation"/>
    <property type="evidence" value="ECO:0007669"/>
    <property type="project" value="UniProtKB-UniRule"/>
</dbReference>
<dbReference type="SUPFAM" id="SSF110738">
    <property type="entry name" value="Glycerate kinase I"/>
    <property type="match status" value="1"/>
</dbReference>
<dbReference type="InterPro" id="IPR018193">
    <property type="entry name" value="Glyc_kinase_flavodox-like_fold"/>
</dbReference>
<dbReference type="NCBIfam" id="TIGR00045">
    <property type="entry name" value="glycerate kinase"/>
    <property type="match status" value="1"/>
</dbReference>
<dbReference type="Proteomes" id="UP000626844">
    <property type="component" value="Unassembled WGS sequence"/>
</dbReference>
<proteinExistence type="inferred from homology"/>
<evidence type="ECO:0000313" key="5">
    <source>
        <dbReference type="EMBL" id="MBD1383556.1"/>
    </source>
</evidence>
<evidence type="ECO:0000256" key="4">
    <source>
        <dbReference type="PIRNR" id="PIRNR006078"/>
    </source>
</evidence>
<reference evidence="5" key="1">
    <citation type="submission" date="2020-09" db="EMBL/GenBank/DDBJ databases">
        <title>A novel bacterium of genus Bacillus, isolated from South China Sea.</title>
        <authorList>
            <person name="Huang H."/>
            <person name="Mo K."/>
            <person name="Hu Y."/>
        </authorList>
    </citation>
    <scope>NUCLEOTIDE SEQUENCE</scope>
    <source>
        <strain evidence="5">IB182487</strain>
    </source>
</reference>
<evidence type="ECO:0000313" key="6">
    <source>
        <dbReference type="Proteomes" id="UP000626844"/>
    </source>
</evidence>
<dbReference type="Gene3D" id="3.40.50.10350">
    <property type="entry name" value="Glycerate kinase, domain 1"/>
    <property type="match status" value="1"/>
</dbReference>